<evidence type="ECO:0000256" key="1">
    <source>
        <dbReference type="SAM" id="MobiDB-lite"/>
    </source>
</evidence>
<feature type="region of interest" description="Disordered" evidence="1">
    <location>
        <begin position="181"/>
        <end position="228"/>
    </location>
</feature>
<protein>
    <submittedName>
        <fullName evidence="3">Uncharacterized protein</fullName>
    </submittedName>
</protein>
<dbReference type="AlphaFoldDB" id="A0A0K0G3Z6"/>
<feature type="compositionally biased region" description="Basic and acidic residues" evidence="1">
    <location>
        <begin position="261"/>
        <end position="272"/>
    </location>
</feature>
<dbReference type="WBParaSite" id="SVE_1945500.1">
    <property type="protein sequence ID" value="SVE_1945500.1"/>
    <property type="gene ID" value="SVE_1945500"/>
</dbReference>
<proteinExistence type="predicted"/>
<dbReference type="Proteomes" id="UP000035680">
    <property type="component" value="Unassembled WGS sequence"/>
</dbReference>
<reference evidence="3" key="2">
    <citation type="submission" date="2015-08" db="UniProtKB">
        <authorList>
            <consortium name="WormBaseParasite"/>
        </authorList>
    </citation>
    <scope>IDENTIFICATION</scope>
</reference>
<accession>A0A0K0G3Z6</accession>
<evidence type="ECO:0000313" key="3">
    <source>
        <dbReference type="WBParaSite" id="SVE_1945500.1"/>
    </source>
</evidence>
<organism evidence="2 3">
    <name type="scientific">Strongyloides venezuelensis</name>
    <name type="common">Threadworm</name>
    <dbReference type="NCBI Taxonomy" id="75913"/>
    <lineage>
        <taxon>Eukaryota</taxon>
        <taxon>Metazoa</taxon>
        <taxon>Ecdysozoa</taxon>
        <taxon>Nematoda</taxon>
        <taxon>Chromadorea</taxon>
        <taxon>Rhabditida</taxon>
        <taxon>Tylenchina</taxon>
        <taxon>Panagrolaimomorpha</taxon>
        <taxon>Strongyloidoidea</taxon>
        <taxon>Strongyloididae</taxon>
        <taxon>Strongyloides</taxon>
    </lineage>
</organism>
<reference evidence="2" key="1">
    <citation type="submission" date="2014-07" db="EMBL/GenBank/DDBJ databases">
        <authorList>
            <person name="Martin A.A"/>
            <person name="De Silva N."/>
        </authorList>
    </citation>
    <scope>NUCLEOTIDE SEQUENCE</scope>
</reference>
<feature type="region of interest" description="Disordered" evidence="1">
    <location>
        <begin position="254"/>
        <end position="351"/>
    </location>
</feature>
<evidence type="ECO:0000313" key="2">
    <source>
        <dbReference type="Proteomes" id="UP000035680"/>
    </source>
</evidence>
<sequence length="351" mass="39962">MGILLLLQVTYILISLAITYVVIPNCGNQKRRTFVQAHQDDRKNVSLNKVKKRQSSKHKINNIIDQNISTFGNISNIKKINFEKNSKAPVIQVHSVDVTKKDNNLRTTKNNMLETMTNPQTIDKKKAMGSKMVFVIDFDEEIENKLKGFATIADDKKKNVETENDKVVNKRFESLKKRLKLSGNKNKNVEVKKKVNSKSTGSNKKNNNEKKRQSLTEGKPKEKVAKPILKSFTKSKLVMTKSHKEVIIPKKENEIQSSYANKEKVEGDKDAVQPKNSKGPVEEEEKYVNLADISPSDGLINPESDELILEKTQPSSSSSAEDEKMEQESFREDKQDDEKYETLAEIQKTHI</sequence>
<name>A0A0K0G3Z6_STRVS</name>
<feature type="compositionally biased region" description="Basic and acidic residues" evidence="1">
    <location>
        <begin position="206"/>
        <end position="225"/>
    </location>
</feature>
<keyword evidence="2" id="KW-1185">Reference proteome</keyword>
<feature type="compositionally biased region" description="Basic and acidic residues" evidence="1">
    <location>
        <begin position="326"/>
        <end position="342"/>
    </location>
</feature>